<dbReference type="InterPro" id="IPR055414">
    <property type="entry name" value="LRR_R13L4/SHOC2-like"/>
</dbReference>
<evidence type="ECO:0000256" key="13">
    <source>
        <dbReference type="ARBA" id="ARBA00022737"/>
    </source>
</evidence>
<keyword evidence="18" id="KW-0460">Magnesium</keyword>
<evidence type="ECO:0000256" key="5">
    <source>
        <dbReference type="ARBA" id="ARBA00022475"/>
    </source>
</evidence>
<evidence type="ECO:0000256" key="10">
    <source>
        <dbReference type="ARBA" id="ARBA00022692"/>
    </source>
</evidence>
<accession>A0A6A2YIQ5</accession>
<feature type="binding site" evidence="27">
    <location>
        <position position="709"/>
    </location>
    <ligand>
        <name>ATP</name>
        <dbReference type="ChEBI" id="CHEBI:30616"/>
    </ligand>
</feature>
<dbReference type="GO" id="GO:0033612">
    <property type="term" value="F:receptor serine/threonine kinase binding"/>
    <property type="evidence" value="ECO:0007669"/>
    <property type="project" value="TreeGrafter"/>
</dbReference>
<comment type="catalytic activity">
    <reaction evidence="26">
        <text>GTP + H2O = GDP + phosphate + H(+)</text>
        <dbReference type="Rhea" id="RHEA:19669"/>
        <dbReference type="ChEBI" id="CHEBI:15377"/>
        <dbReference type="ChEBI" id="CHEBI:15378"/>
        <dbReference type="ChEBI" id="CHEBI:37565"/>
        <dbReference type="ChEBI" id="CHEBI:43474"/>
        <dbReference type="ChEBI" id="CHEBI:58189"/>
    </reaction>
    <physiologicalReaction direction="left-to-right" evidence="26">
        <dbReference type="Rhea" id="RHEA:19670"/>
    </physiologicalReaction>
</comment>
<dbReference type="GO" id="GO:0007017">
    <property type="term" value="P:microtubule-based process"/>
    <property type="evidence" value="ECO:0007669"/>
    <property type="project" value="InterPro"/>
</dbReference>
<protein>
    <recommendedName>
        <fullName evidence="4">non-specific serine/threonine protein kinase</fullName>
        <ecNumber evidence="4">2.7.11.1</ecNumber>
    </recommendedName>
</protein>
<feature type="chain" id="PRO_5025422821" description="non-specific serine/threonine protein kinase" evidence="29">
    <location>
        <begin position="25"/>
        <end position="1418"/>
    </location>
</feature>
<dbReference type="SUPFAM" id="SSF52490">
    <property type="entry name" value="Tubulin nucleotide-binding domain-like"/>
    <property type="match status" value="1"/>
</dbReference>
<dbReference type="InterPro" id="IPR032675">
    <property type="entry name" value="LRR_dom_sf"/>
</dbReference>
<keyword evidence="32" id="KW-1185">Reference proteome</keyword>
<evidence type="ECO:0000313" key="32">
    <source>
        <dbReference type="Proteomes" id="UP000436088"/>
    </source>
</evidence>
<feature type="signal peptide" evidence="29">
    <location>
        <begin position="1"/>
        <end position="24"/>
    </location>
</feature>
<organism evidence="31 32">
    <name type="scientific">Hibiscus syriacus</name>
    <name type="common">Rose of Sharon</name>
    <dbReference type="NCBI Taxonomy" id="106335"/>
    <lineage>
        <taxon>Eukaryota</taxon>
        <taxon>Viridiplantae</taxon>
        <taxon>Streptophyta</taxon>
        <taxon>Embryophyta</taxon>
        <taxon>Tracheophyta</taxon>
        <taxon>Spermatophyta</taxon>
        <taxon>Magnoliopsida</taxon>
        <taxon>eudicotyledons</taxon>
        <taxon>Gunneridae</taxon>
        <taxon>Pentapetalae</taxon>
        <taxon>rosids</taxon>
        <taxon>malvids</taxon>
        <taxon>Malvales</taxon>
        <taxon>Malvaceae</taxon>
        <taxon>Malvoideae</taxon>
        <taxon>Hibiscus</taxon>
    </lineage>
</organism>
<dbReference type="Pfam" id="PF00069">
    <property type="entry name" value="Pkinase"/>
    <property type="match status" value="1"/>
</dbReference>
<keyword evidence="9" id="KW-0808">Transferase</keyword>
<keyword evidence="7" id="KW-0597">Phosphoprotein</keyword>
<dbReference type="GO" id="GO:0005524">
    <property type="term" value="F:ATP binding"/>
    <property type="evidence" value="ECO:0007669"/>
    <property type="project" value="UniProtKB-UniRule"/>
</dbReference>
<evidence type="ECO:0000256" key="1">
    <source>
        <dbReference type="ARBA" id="ARBA00004162"/>
    </source>
</evidence>
<dbReference type="GO" id="GO:0005525">
    <property type="term" value="F:GTP binding"/>
    <property type="evidence" value="ECO:0007669"/>
    <property type="project" value="UniProtKB-KW"/>
</dbReference>
<keyword evidence="12 29" id="KW-0732">Signal</keyword>
<dbReference type="InterPro" id="IPR000217">
    <property type="entry name" value="Tubulin"/>
</dbReference>
<dbReference type="Gene3D" id="3.30.1330.20">
    <property type="entry name" value="Tubulin/FtsZ, C-terminal domain"/>
    <property type="match status" value="2"/>
</dbReference>
<keyword evidence="15" id="KW-0418">Kinase</keyword>
<dbReference type="Gene3D" id="1.10.510.10">
    <property type="entry name" value="Transferase(Phosphotransferase) domain 1"/>
    <property type="match status" value="1"/>
</dbReference>
<evidence type="ECO:0000256" key="23">
    <source>
        <dbReference type="ARBA" id="ARBA00034296"/>
    </source>
</evidence>
<evidence type="ECO:0000259" key="30">
    <source>
        <dbReference type="PROSITE" id="PS50011"/>
    </source>
</evidence>
<dbReference type="PROSITE" id="PS00107">
    <property type="entry name" value="PROTEIN_KINASE_ATP"/>
    <property type="match status" value="1"/>
</dbReference>
<keyword evidence="5" id="KW-1003">Cell membrane</keyword>
<dbReference type="SMART" id="SM00369">
    <property type="entry name" value="LRR_TYP"/>
    <property type="match status" value="5"/>
</dbReference>
<comment type="catalytic activity">
    <reaction evidence="24">
        <text>L-threonyl-[protein] + ATP = O-phospho-L-threonyl-[protein] + ADP + H(+)</text>
        <dbReference type="Rhea" id="RHEA:46608"/>
        <dbReference type="Rhea" id="RHEA-COMP:11060"/>
        <dbReference type="Rhea" id="RHEA-COMP:11605"/>
        <dbReference type="ChEBI" id="CHEBI:15378"/>
        <dbReference type="ChEBI" id="CHEBI:30013"/>
        <dbReference type="ChEBI" id="CHEBI:30616"/>
        <dbReference type="ChEBI" id="CHEBI:61977"/>
        <dbReference type="ChEBI" id="CHEBI:456216"/>
        <dbReference type="EC" id="2.7.11.1"/>
    </reaction>
</comment>
<keyword evidence="22" id="KW-0325">Glycoprotein</keyword>
<dbReference type="PROSITE" id="PS50011">
    <property type="entry name" value="PROTEIN_KINASE_DOM"/>
    <property type="match status" value="1"/>
</dbReference>
<dbReference type="FunFam" id="3.80.10.10:FF:000095">
    <property type="entry name" value="LRR receptor-like serine/threonine-protein kinase GSO1"/>
    <property type="match status" value="1"/>
</dbReference>
<dbReference type="PRINTS" id="PR01161">
    <property type="entry name" value="TUBULIN"/>
</dbReference>
<evidence type="ECO:0000256" key="21">
    <source>
        <dbReference type="ARBA" id="ARBA00023136"/>
    </source>
</evidence>
<reference evidence="31" key="1">
    <citation type="submission" date="2019-09" db="EMBL/GenBank/DDBJ databases">
        <title>Draft genome information of white flower Hibiscus syriacus.</title>
        <authorList>
            <person name="Kim Y.-M."/>
        </authorList>
    </citation>
    <scope>NUCLEOTIDE SEQUENCE [LARGE SCALE GENOMIC DNA]</scope>
    <source>
        <strain evidence="31">YM2019G1</strain>
    </source>
</reference>
<dbReference type="InterPro" id="IPR018316">
    <property type="entry name" value="Tubulin/FtsZ_2-layer-sand-dom"/>
</dbReference>
<gene>
    <name evidence="31" type="ORF">F3Y22_tig00111584pilonHSYRG00237</name>
</gene>
<evidence type="ECO:0000256" key="4">
    <source>
        <dbReference type="ARBA" id="ARBA00012513"/>
    </source>
</evidence>
<dbReference type="Pfam" id="PF00091">
    <property type="entry name" value="Tubulin"/>
    <property type="match status" value="1"/>
</dbReference>
<dbReference type="InterPro" id="IPR011009">
    <property type="entry name" value="Kinase-like_dom_sf"/>
</dbReference>
<dbReference type="SMART" id="SM00864">
    <property type="entry name" value="Tubulin"/>
    <property type="match status" value="1"/>
</dbReference>
<evidence type="ECO:0000256" key="25">
    <source>
        <dbReference type="ARBA" id="ARBA00048679"/>
    </source>
</evidence>
<dbReference type="GO" id="GO:0005886">
    <property type="term" value="C:plasma membrane"/>
    <property type="evidence" value="ECO:0007669"/>
    <property type="project" value="UniProtKB-SubCell"/>
</dbReference>
<evidence type="ECO:0000256" key="12">
    <source>
        <dbReference type="ARBA" id="ARBA00022729"/>
    </source>
</evidence>
<keyword evidence="13" id="KW-0677">Repeat</keyword>
<evidence type="ECO:0000256" key="11">
    <source>
        <dbReference type="ARBA" id="ARBA00022701"/>
    </source>
</evidence>
<keyword evidence="20" id="KW-0342">GTP-binding</keyword>
<feature type="transmembrane region" description="Helical" evidence="28">
    <location>
        <begin position="628"/>
        <end position="648"/>
    </location>
</feature>
<evidence type="ECO:0000256" key="6">
    <source>
        <dbReference type="ARBA" id="ARBA00022527"/>
    </source>
</evidence>
<evidence type="ECO:0000256" key="20">
    <source>
        <dbReference type="ARBA" id="ARBA00023134"/>
    </source>
</evidence>
<comment type="similarity">
    <text evidence="3">Belongs to the tubulin family.</text>
</comment>
<evidence type="ECO:0000313" key="31">
    <source>
        <dbReference type="EMBL" id="KAE8676587.1"/>
    </source>
</evidence>
<dbReference type="GO" id="GO:0005874">
    <property type="term" value="C:microtubule"/>
    <property type="evidence" value="ECO:0007669"/>
    <property type="project" value="UniProtKB-KW"/>
</dbReference>
<feature type="domain" description="Protein kinase" evidence="30">
    <location>
        <begin position="681"/>
        <end position="944"/>
    </location>
</feature>
<proteinExistence type="inferred from homology"/>
<evidence type="ECO:0000256" key="2">
    <source>
        <dbReference type="ARBA" id="ARBA00008684"/>
    </source>
</evidence>
<dbReference type="GO" id="GO:0004674">
    <property type="term" value="F:protein serine/threonine kinase activity"/>
    <property type="evidence" value="ECO:0007669"/>
    <property type="project" value="UniProtKB-KW"/>
</dbReference>
<dbReference type="SUPFAM" id="SSF55307">
    <property type="entry name" value="Tubulin C-terminal domain-like"/>
    <property type="match status" value="1"/>
</dbReference>
<dbReference type="PROSITE" id="PS51450">
    <property type="entry name" value="LRR"/>
    <property type="match status" value="1"/>
</dbReference>
<evidence type="ECO:0000256" key="17">
    <source>
        <dbReference type="ARBA" id="ARBA00022840"/>
    </source>
</evidence>
<evidence type="ECO:0000256" key="26">
    <source>
        <dbReference type="ARBA" id="ARBA00049117"/>
    </source>
</evidence>
<dbReference type="SUPFAM" id="SSF52058">
    <property type="entry name" value="L domain-like"/>
    <property type="match status" value="1"/>
</dbReference>
<dbReference type="PROSITE" id="PS00227">
    <property type="entry name" value="TUBULIN"/>
    <property type="match status" value="1"/>
</dbReference>
<dbReference type="EMBL" id="VEPZ02001376">
    <property type="protein sequence ID" value="KAE8676587.1"/>
    <property type="molecule type" value="Genomic_DNA"/>
</dbReference>
<dbReference type="Gene3D" id="3.80.10.10">
    <property type="entry name" value="Ribonuclease Inhibitor"/>
    <property type="match status" value="3"/>
</dbReference>
<dbReference type="FunFam" id="3.80.10.10:FF:000215">
    <property type="entry name" value="Receptor-like protein kinase HSL1"/>
    <property type="match status" value="1"/>
</dbReference>
<dbReference type="SUPFAM" id="SSF52047">
    <property type="entry name" value="RNI-like"/>
    <property type="match status" value="1"/>
</dbReference>
<keyword evidence="17 27" id="KW-0067">ATP-binding</keyword>
<evidence type="ECO:0000256" key="19">
    <source>
        <dbReference type="ARBA" id="ARBA00022989"/>
    </source>
</evidence>
<dbReference type="InterPro" id="IPR000719">
    <property type="entry name" value="Prot_kinase_dom"/>
</dbReference>
<evidence type="ECO:0000256" key="29">
    <source>
        <dbReference type="SAM" id="SignalP"/>
    </source>
</evidence>
<dbReference type="EC" id="2.7.11.1" evidence="4"/>
<evidence type="ECO:0000256" key="15">
    <source>
        <dbReference type="ARBA" id="ARBA00022777"/>
    </source>
</evidence>
<dbReference type="InterPro" id="IPR050647">
    <property type="entry name" value="Plant_LRR-RLKs"/>
</dbReference>
<dbReference type="SMART" id="SM00865">
    <property type="entry name" value="Tubulin_C"/>
    <property type="match status" value="1"/>
</dbReference>
<dbReference type="Pfam" id="PF23598">
    <property type="entry name" value="LRR_14"/>
    <property type="match status" value="1"/>
</dbReference>
<evidence type="ECO:0000256" key="8">
    <source>
        <dbReference type="ARBA" id="ARBA00022614"/>
    </source>
</evidence>
<dbReference type="Pfam" id="PF03953">
    <property type="entry name" value="Tubulin_C"/>
    <property type="match status" value="1"/>
</dbReference>
<keyword evidence="21 28" id="KW-0472">Membrane</keyword>
<evidence type="ECO:0000256" key="9">
    <source>
        <dbReference type="ARBA" id="ARBA00022679"/>
    </source>
</evidence>
<dbReference type="InterPro" id="IPR003008">
    <property type="entry name" value="Tubulin_FtsZ_GTPase"/>
</dbReference>
<dbReference type="SUPFAM" id="SSF56112">
    <property type="entry name" value="Protein kinase-like (PK-like)"/>
    <property type="match status" value="1"/>
</dbReference>
<dbReference type="GO" id="GO:0005200">
    <property type="term" value="F:structural constituent of cytoskeleton"/>
    <property type="evidence" value="ECO:0007669"/>
    <property type="project" value="InterPro"/>
</dbReference>
<dbReference type="SMART" id="SM00220">
    <property type="entry name" value="S_TKc"/>
    <property type="match status" value="1"/>
</dbReference>
<evidence type="ECO:0000256" key="22">
    <source>
        <dbReference type="ARBA" id="ARBA00023180"/>
    </source>
</evidence>
<keyword evidence="10 28" id="KW-0812">Transmembrane</keyword>
<evidence type="ECO:0000256" key="16">
    <source>
        <dbReference type="ARBA" id="ARBA00022801"/>
    </source>
</evidence>
<dbReference type="InterPro" id="IPR036525">
    <property type="entry name" value="Tubulin/FtsZ_GTPase_sf"/>
</dbReference>
<dbReference type="GO" id="GO:0016787">
    <property type="term" value="F:hydrolase activity"/>
    <property type="evidence" value="ECO:0007669"/>
    <property type="project" value="UniProtKB-KW"/>
</dbReference>
<dbReference type="FunFam" id="1.10.510.10:FF:000417">
    <property type="entry name" value="Leucine-rich repeat receptor-like protein kinase"/>
    <property type="match status" value="1"/>
</dbReference>
<name>A0A6A2YIQ5_HIBSY</name>
<dbReference type="InterPro" id="IPR008271">
    <property type="entry name" value="Ser/Thr_kinase_AS"/>
</dbReference>
<keyword evidence="6" id="KW-0723">Serine/threonine-protein kinase</keyword>
<dbReference type="Pfam" id="PF00560">
    <property type="entry name" value="LRR_1"/>
    <property type="match status" value="2"/>
</dbReference>
<dbReference type="InterPro" id="IPR001611">
    <property type="entry name" value="Leu-rich_rpt"/>
</dbReference>
<comment type="similarity">
    <text evidence="2">Belongs to the protein kinase superfamily. Ser/Thr protein kinase family.</text>
</comment>
<evidence type="ECO:0000256" key="27">
    <source>
        <dbReference type="PROSITE-ProRule" id="PRU10141"/>
    </source>
</evidence>
<evidence type="ECO:0000256" key="18">
    <source>
        <dbReference type="ARBA" id="ARBA00022842"/>
    </source>
</evidence>
<evidence type="ECO:0000256" key="7">
    <source>
        <dbReference type="ARBA" id="ARBA00022553"/>
    </source>
</evidence>
<dbReference type="Proteomes" id="UP000436088">
    <property type="component" value="Unassembled WGS sequence"/>
</dbReference>
<evidence type="ECO:0000256" key="24">
    <source>
        <dbReference type="ARBA" id="ARBA00047899"/>
    </source>
</evidence>
<dbReference type="PANTHER" id="PTHR48056">
    <property type="entry name" value="LRR RECEPTOR-LIKE SERINE/THREONINE-PROTEIN KINASE-RELATED"/>
    <property type="match status" value="1"/>
</dbReference>
<keyword evidence="11" id="KW-0493">Microtubule</keyword>
<dbReference type="PROSITE" id="PS00108">
    <property type="entry name" value="PROTEIN_KINASE_ST"/>
    <property type="match status" value="1"/>
</dbReference>
<dbReference type="InterPro" id="IPR017975">
    <property type="entry name" value="Tubulin_CS"/>
</dbReference>
<dbReference type="FunFam" id="3.30.200.20:FF:000530">
    <property type="entry name" value="receptor protein-tyrosine kinase CEPR1"/>
    <property type="match status" value="1"/>
</dbReference>
<keyword evidence="14 27" id="KW-0547">Nucleotide-binding</keyword>
<dbReference type="PRINTS" id="PR01162">
    <property type="entry name" value="ALPHATUBULIN"/>
</dbReference>
<dbReference type="Gene3D" id="3.40.50.1440">
    <property type="entry name" value="Tubulin/FtsZ, GTPase domain"/>
    <property type="match status" value="2"/>
</dbReference>
<comment type="function">
    <text evidence="23">Tubulin is the major constituent of microtubules, a cylinder consisting of laterally associated linear protofilaments composed of alpha- and beta-tubulin heterodimers. Microtubules grow by the addition of GTP-tubulin dimers to the microtubule end, where a stabilizing cap forms. Below the cap, tubulin dimers are in GDP-bound state, owing to GTPase activity of alpha-tubulin.</text>
</comment>
<keyword evidence="19 28" id="KW-1133">Transmembrane helix</keyword>
<keyword evidence="8" id="KW-0433">Leucine-rich repeat</keyword>
<dbReference type="InterPro" id="IPR002452">
    <property type="entry name" value="Alpha_tubulin"/>
</dbReference>
<keyword evidence="16" id="KW-0378">Hydrolase</keyword>
<dbReference type="InterPro" id="IPR017441">
    <property type="entry name" value="Protein_kinase_ATP_BS"/>
</dbReference>
<dbReference type="InterPro" id="IPR037103">
    <property type="entry name" value="Tubulin/FtsZ-like_C"/>
</dbReference>
<dbReference type="SMART" id="SM00365">
    <property type="entry name" value="LRR_SD22"/>
    <property type="match status" value="5"/>
</dbReference>
<comment type="catalytic activity">
    <reaction evidence="25">
        <text>L-seryl-[protein] + ATP = O-phospho-L-seryl-[protein] + ADP + H(+)</text>
        <dbReference type="Rhea" id="RHEA:17989"/>
        <dbReference type="Rhea" id="RHEA-COMP:9863"/>
        <dbReference type="Rhea" id="RHEA-COMP:11604"/>
        <dbReference type="ChEBI" id="CHEBI:15378"/>
        <dbReference type="ChEBI" id="CHEBI:29999"/>
        <dbReference type="ChEBI" id="CHEBI:30616"/>
        <dbReference type="ChEBI" id="CHEBI:83421"/>
        <dbReference type="ChEBI" id="CHEBI:456216"/>
        <dbReference type="EC" id="2.7.11.1"/>
    </reaction>
</comment>
<comment type="caution">
    <text evidence="31">The sequence shown here is derived from an EMBL/GenBank/DDBJ whole genome shotgun (WGS) entry which is preliminary data.</text>
</comment>
<dbReference type="Pfam" id="PF08263">
    <property type="entry name" value="LRRNT_2"/>
    <property type="match status" value="1"/>
</dbReference>
<dbReference type="Pfam" id="PF13855">
    <property type="entry name" value="LRR_8"/>
    <property type="match status" value="1"/>
</dbReference>
<dbReference type="InterPro" id="IPR013210">
    <property type="entry name" value="LRR_N_plant-typ"/>
</dbReference>
<evidence type="ECO:0000256" key="14">
    <source>
        <dbReference type="ARBA" id="ARBA00022741"/>
    </source>
</evidence>
<evidence type="ECO:0000256" key="3">
    <source>
        <dbReference type="ARBA" id="ARBA00009636"/>
    </source>
</evidence>
<dbReference type="Gene3D" id="3.30.200.20">
    <property type="entry name" value="Phosphorylase Kinase, domain 1"/>
    <property type="match status" value="1"/>
</dbReference>
<dbReference type="PANTHER" id="PTHR48056:SF35">
    <property type="entry name" value="LRR RECEPTOR-LIKE SERINE_THREONINE-PROTEIN KINASE HSL2"/>
    <property type="match status" value="1"/>
</dbReference>
<comment type="subcellular location">
    <subcellularLocation>
        <location evidence="1">Cell membrane</location>
        <topology evidence="1">Single-pass membrane protein</topology>
    </subcellularLocation>
</comment>
<evidence type="ECO:0000256" key="28">
    <source>
        <dbReference type="SAM" id="Phobius"/>
    </source>
</evidence>
<sequence length="1418" mass="157666">MRNSKFKTLLFVFWFSLDLPSAFSFNGDTQILTRVKDYQLVDPDGNLQDWVFATPDQSPCHWTGITCESRNQTVVSIDLSGLGISGGFPFGFCLVRTLRSLSLARNNLNGSLSSRDLSPCSHLKEIDLSENLFIGEVPDFPSENLEVLRLFNNNFTGDIPLSFARLQSLKVLSLSGNLLNGEIPSFLANLTELTYLELGHNPFKASHLPSEIGNLSNLEVLWITSSNLVGEIPVSIGNLVSLKNLDLSTNFLSGKIPESLSMLKNLENLELYQNYLTGELPESLANLTAMRQFDVSQNGITGNLPEKVAALSLESLNLNDNYFTGGIPDVLASNQNLVQLKLFNNSFTGELPYNLGKFSPLEDFDVSMNNFIGELPPFICYKKKLQRIVVLKNQFSGNIPESYGECHSLNYVRMADNALSGCVPEKFWGLPLIQFLELENNRFEGSISPSMSSLQQLASLRISGNNFTGKIPNEICGLVNLTQIRLRQNRFSGELPYCITDLNLQRLDLHDNELTGKIPSSVSLWTRLTELNLARNRITGEIPPDLGSLPALTYLDLSGNLLSGEIPEELTKLTLNKFNLSWNQLNGKVPSGFNHEYFISGLLGNPDLCSPDLKPLPTCQKIGPSTSYVAAILASCFLLLVGMLVWFFRTRSKFGTKTRRPYTVTVFQRVGFNEEEIFPFLKDENIIGMGGSGRVYKVELKKGQTVAVKRLWEVKPETDTVFKSETETLGRIRHGNIVKLIMCCSDEDVRLLVYEYMENGALGDFLHGDKSAGLLDWPKRFTIAIGAAQGIAYLHHDCVPAIVHRDVKSNNVLLDEEMRPRVADFGLAKRLHMQAGNRDGAMSRVAGTHGYIAPEYGYTLKVTEKSDVYSFGVVLLELITGKRPNDASFGENKDIVRWVTEAVLSSSREDDNGCKNLAQIVDPRMNPSPSDFKEIERVLNVALICTSSFPMNRPSMRKHDGQMPNDTTIGGGDDAFNTFFSETGSEKHVPRAVFVDLEPTVIDVVRTRTYRQLFHPEQLISGKEDAANNFVRGHYTIGKEIVDLSLDRIRKLADNCTGLQGFLCFNAVGGGTGSGLGSLLLERLSVDYGKKSKLGFTVYPSPQPSMTFAGGLSTLNDPLTPTLTAWFLRFLRYISSLTASLRFDGALNADVTEFQTNLVPYPRIHFMLSSYAPVISAEKAYHGQLSVAEITTSDVVPKDVNAAVATIKTKRTIQFVDWCPTGFKCGINYQPPTVVTGGDLAKSVTVKEGLASLNLPFDNPSLSWISFVMKLKSNLEMDVACMHDSLHREAETVSGTLVVKLSLVMDILHCEVEIDPEIGKLFIDSRPSLRCEVELVRPFVVKLNLCCLEWHDIFCRGIEIVDGPFVVKLSLDLNILRREVEIQVLYVASGHDYLCREVETVDAPIYCEVWLRVRYPLS</sequence>
<dbReference type="InterPro" id="IPR003591">
    <property type="entry name" value="Leu-rich_rpt_typical-subtyp"/>
</dbReference>
<dbReference type="InterPro" id="IPR008280">
    <property type="entry name" value="Tub_FtsZ_C"/>
</dbReference>